<accession>A0A7I9VFD1</accession>
<feature type="signal peptide" evidence="2">
    <location>
        <begin position="1"/>
        <end position="24"/>
    </location>
</feature>
<protein>
    <recommendedName>
        <fullName evidence="5">DUF5050 domain-containing protein</fullName>
    </recommendedName>
</protein>
<evidence type="ECO:0000313" key="3">
    <source>
        <dbReference type="EMBL" id="GEE03730.1"/>
    </source>
</evidence>
<evidence type="ECO:0000256" key="1">
    <source>
        <dbReference type="SAM" id="MobiDB-lite"/>
    </source>
</evidence>
<keyword evidence="2" id="KW-0732">Signal</keyword>
<dbReference type="EMBL" id="BJOV01000005">
    <property type="protein sequence ID" value="GEE03730.1"/>
    <property type="molecule type" value="Genomic_DNA"/>
</dbReference>
<keyword evidence="4" id="KW-1185">Reference proteome</keyword>
<evidence type="ECO:0000256" key="2">
    <source>
        <dbReference type="SAM" id="SignalP"/>
    </source>
</evidence>
<dbReference type="Proteomes" id="UP000444960">
    <property type="component" value="Unassembled WGS sequence"/>
</dbReference>
<reference evidence="4" key="1">
    <citation type="submission" date="2019-06" db="EMBL/GenBank/DDBJ databases">
        <title>Gordonia isolated from sludge of a wastewater treatment plant.</title>
        <authorList>
            <person name="Tamura T."/>
            <person name="Aoyama K."/>
            <person name="Kang Y."/>
            <person name="Saito S."/>
            <person name="Akiyama N."/>
            <person name="Yazawa K."/>
            <person name="Gonoi T."/>
            <person name="Mikami Y."/>
        </authorList>
    </citation>
    <scope>NUCLEOTIDE SEQUENCE [LARGE SCALE GENOMIC DNA]</scope>
    <source>
        <strain evidence="4">NBRC 107696</strain>
    </source>
</reference>
<feature type="chain" id="PRO_5029779410" description="DUF5050 domain-containing protein" evidence="2">
    <location>
        <begin position="25"/>
        <end position="341"/>
    </location>
</feature>
<feature type="region of interest" description="Disordered" evidence="1">
    <location>
        <begin position="302"/>
        <end position="341"/>
    </location>
</feature>
<evidence type="ECO:0008006" key="5">
    <source>
        <dbReference type="Google" id="ProtNLM"/>
    </source>
</evidence>
<name>A0A7I9VFD1_9ACTN</name>
<evidence type="ECO:0000313" key="4">
    <source>
        <dbReference type="Proteomes" id="UP000444960"/>
    </source>
</evidence>
<comment type="caution">
    <text evidence="3">The sequence shown here is derived from an EMBL/GenBank/DDBJ whole genome shotgun (WGS) entry which is preliminary data.</text>
</comment>
<dbReference type="OrthoDB" id="5124470at2"/>
<dbReference type="AlphaFoldDB" id="A0A7I9VFD1"/>
<dbReference type="RefSeq" id="WP_161897202.1">
    <property type="nucleotide sequence ID" value="NZ_BJOV01000005.1"/>
</dbReference>
<organism evidence="3 4">
    <name type="scientific">Gordonia spumicola</name>
    <dbReference type="NCBI Taxonomy" id="589161"/>
    <lineage>
        <taxon>Bacteria</taxon>
        <taxon>Bacillati</taxon>
        <taxon>Actinomycetota</taxon>
        <taxon>Actinomycetes</taxon>
        <taxon>Mycobacteriales</taxon>
        <taxon>Gordoniaceae</taxon>
        <taxon>Gordonia</taxon>
    </lineage>
</organism>
<gene>
    <name evidence="3" type="ORF">nbrc107696_41760</name>
</gene>
<feature type="compositionally biased region" description="Polar residues" evidence="1">
    <location>
        <begin position="302"/>
        <end position="312"/>
    </location>
</feature>
<sequence length="341" mass="36865">MRRLWIVIALAAGLTGIVVPPARAALPDLPSNQFTVVNYGVYDLTYLSYTDPDGMLVTRPRSGSVYTPGDAGTWAFKKNIKKHTATLQFVDGDSPIRGQRSSTITLTTSDDSGNNIVHVACAGTGYLCQVRGAAIYLVDDITKFPQLEARSEGDAQQQYDLLKNLCATAGPDCLFTTTTRKATFGDAARITPRTWSSDNGMLYSRTISYTTATTTSFSTTYKVGASYDVFSASVYRKYSTTVTESRTETDDVSFSIPPRLWFWLEEEGAVVRYTGEFTLEVGSGTITLTGVHYDVPDPSRTSLVSAITSPTNPDLDPADDPGYGQSRGSLGSFGSIGRSLS</sequence>
<proteinExistence type="predicted"/>